<dbReference type="InParanoid" id="A0A286UPL7"/>
<comment type="caution">
    <text evidence="2">The sequence shown here is derived from an EMBL/GenBank/DDBJ whole genome shotgun (WGS) entry which is preliminary data.</text>
</comment>
<organism evidence="2 3">
    <name type="scientific">Pyrrhoderma noxium</name>
    <dbReference type="NCBI Taxonomy" id="2282107"/>
    <lineage>
        <taxon>Eukaryota</taxon>
        <taxon>Fungi</taxon>
        <taxon>Dikarya</taxon>
        <taxon>Basidiomycota</taxon>
        <taxon>Agaricomycotina</taxon>
        <taxon>Agaricomycetes</taxon>
        <taxon>Hymenochaetales</taxon>
        <taxon>Hymenochaetaceae</taxon>
        <taxon>Pyrrhoderma</taxon>
    </lineage>
</organism>
<feature type="region of interest" description="Disordered" evidence="1">
    <location>
        <begin position="92"/>
        <end position="129"/>
    </location>
</feature>
<reference evidence="2 3" key="1">
    <citation type="journal article" date="2017" name="Mol. Ecol.">
        <title>Comparative and population genomic landscape of Phellinus noxius: A hypervariable fungus causing root rot in trees.</title>
        <authorList>
            <person name="Chung C.L."/>
            <person name="Lee T.J."/>
            <person name="Akiba M."/>
            <person name="Lee H.H."/>
            <person name="Kuo T.H."/>
            <person name="Liu D."/>
            <person name="Ke H.M."/>
            <person name="Yokoi T."/>
            <person name="Roa M.B."/>
            <person name="Lu M.J."/>
            <person name="Chang Y.Y."/>
            <person name="Ann P.J."/>
            <person name="Tsai J.N."/>
            <person name="Chen C.Y."/>
            <person name="Tzean S.S."/>
            <person name="Ota Y."/>
            <person name="Hattori T."/>
            <person name="Sahashi N."/>
            <person name="Liou R.F."/>
            <person name="Kikuchi T."/>
            <person name="Tsai I.J."/>
        </authorList>
    </citation>
    <scope>NUCLEOTIDE SEQUENCE [LARGE SCALE GENOMIC DNA]</scope>
    <source>
        <strain evidence="2 3">FFPRI411160</strain>
    </source>
</reference>
<evidence type="ECO:0008006" key="4">
    <source>
        <dbReference type="Google" id="ProtNLM"/>
    </source>
</evidence>
<dbReference type="SUPFAM" id="SSF56112">
    <property type="entry name" value="Protein kinase-like (PK-like)"/>
    <property type="match status" value="1"/>
</dbReference>
<gene>
    <name evidence="2" type="ORF">PNOK_0404200</name>
</gene>
<dbReference type="InterPro" id="IPR011009">
    <property type="entry name" value="Kinase-like_dom_sf"/>
</dbReference>
<keyword evidence="3" id="KW-1185">Reference proteome</keyword>
<evidence type="ECO:0000256" key="1">
    <source>
        <dbReference type="SAM" id="MobiDB-lite"/>
    </source>
</evidence>
<accession>A0A286UPL7</accession>
<feature type="compositionally biased region" description="Acidic residues" evidence="1">
    <location>
        <begin position="92"/>
        <end position="106"/>
    </location>
</feature>
<dbReference type="Gene3D" id="1.10.510.10">
    <property type="entry name" value="Transferase(Phosphotransferase) domain 1"/>
    <property type="match status" value="1"/>
</dbReference>
<dbReference type="EMBL" id="NBII01000003">
    <property type="protein sequence ID" value="PAV21415.1"/>
    <property type="molecule type" value="Genomic_DNA"/>
</dbReference>
<dbReference type="Proteomes" id="UP000217199">
    <property type="component" value="Unassembled WGS sequence"/>
</dbReference>
<protein>
    <recommendedName>
        <fullName evidence="4">Protein kinase domain-containing protein</fullName>
    </recommendedName>
</protein>
<dbReference type="AlphaFoldDB" id="A0A286UPL7"/>
<evidence type="ECO:0000313" key="3">
    <source>
        <dbReference type="Proteomes" id="UP000217199"/>
    </source>
</evidence>
<sequence length="262" mass="29457">MIIQHLYSGKAWLPGTQQPGQEEFEAPTTSNVLMRSTELSNNSSTIMSLRTSTSPKTTTAMKSTDMIKYDVNDPGQLLELFARLKMEFRNEQEDDDPELIECDDDFPSLGRPDDQRPTPPIVNGDEEPVGNVNRTIRATIAPRMTSYASLASRNKEIQSYVYGDRKRMLNTSFLFRQFEGIVKALLELHKLNLLHGSISPNNMFLHSGKDKPIPVLNDWDAGYGDQILGKPKSAVISEHIQDLKDQIKAASEKISENIMDVD</sequence>
<name>A0A286UPL7_9AGAM</name>
<evidence type="ECO:0000313" key="2">
    <source>
        <dbReference type="EMBL" id="PAV21415.1"/>
    </source>
</evidence>
<proteinExistence type="predicted"/>